<organism evidence="2 3">
    <name type="scientific">Acer negundo</name>
    <name type="common">Box elder</name>
    <dbReference type="NCBI Taxonomy" id="4023"/>
    <lineage>
        <taxon>Eukaryota</taxon>
        <taxon>Viridiplantae</taxon>
        <taxon>Streptophyta</taxon>
        <taxon>Embryophyta</taxon>
        <taxon>Tracheophyta</taxon>
        <taxon>Spermatophyta</taxon>
        <taxon>Magnoliopsida</taxon>
        <taxon>eudicotyledons</taxon>
        <taxon>Gunneridae</taxon>
        <taxon>Pentapetalae</taxon>
        <taxon>rosids</taxon>
        <taxon>malvids</taxon>
        <taxon>Sapindales</taxon>
        <taxon>Sapindaceae</taxon>
        <taxon>Hippocastanoideae</taxon>
        <taxon>Acereae</taxon>
        <taxon>Acer</taxon>
    </lineage>
</organism>
<protein>
    <submittedName>
        <fullName evidence="2">Uncharacterized protein</fullName>
    </submittedName>
</protein>
<reference evidence="2" key="2">
    <citation type="submission" date="2023-02" db="EMBL/GenBank/DDBJ databases">
        <authorList>
            <person name="Swenson N.G."/>
            <person name="Wegrzyn J.L."/>
            <person name="Mcevoy S.L."/>
        </authorList>
    </citation>
    <scope>NUCLEOTIDE SEQUENCE</scope>
    <source>
        <strain evidence="2">91603</strain>
        <tissue evidence="2">Leaf</tissue>
    </source>
</reference>
<proteinExistence type="predicted"/>
<dbReference type="EMBL" id="JAJSOW010000004">
    <property type="protein sequence ID" value="KAI9191480.1"/>
    <property type="molecule type" value="Genomic_DNA"/>
</dbReference>
<evidence type="ECO:0000313" key="3">
    <source>
        <dbReference type="Proteomes" id="UP001064489"/>
    </source>
</evidence>
<dbReference type="Proteomes" id="UP001064489">
    <property type="component" value="Chromosome 6"/>
</dbReference>
<reference evidence="2" key="1">
    <citation type="journal article" date="2022" name="Plant J.">
        <title>Strategies of tolerance reflected in two North American maple genomes.</title>
        <authorList>
            <person name="McEvoy S.L."/>
            <person name="Sezen U.U."/>
            <person name="Trouern-Trend A."/>
            <person name="McMahon S.M."/>
            <person name="Schaberg P.G."/>
            <person name="Yang J."/>
            <person name="Wegrzyn J.L."/>
            <person name="Swenson N.G."/>
        </authorList>
    </citation>
    <scope>NUCLEOTIDE SEQUENCE</scope>
    <source>
        <strain evidence="2">91603</strain>
    </source>
</reference>
<gene>
    <name evidence="2" type="ORF">LWI28_008942</name>
</gene>
<feature type="compositionally biased region" description="Polar residues" evidence="1">
    <location>
        <begin position="13"/>
        <end position="24"/>
    </location>
</feature>
<name>A0AAD5J8W3_ACENE</name>
<sequence length="160" mass="18046">MTLSANKMDVDSGTGTSVKPNTTVLGQSCDKEKAVECNSGIGPKSTSSRVARRFHFEEWWVDKESCADIVSTSFTGLNNLHGMHGLVVGLNRCTSNLAQWNIVNRKKLLRDLGLKHDELHRVSSDIKQGSWKVIRKWKVNWIRYWPKKKLIGGSDQENYG</sequence>
<accession>A0AAD5J8W3</accession>
<keyword evidence="3" id="KW-1185">Reference proteome</keyword>
<evidence type="ECO:0000313" key="2">
    <source>
        <dbReference type="EMBL" id="KAI9191480.1"/>
    </source>
</evidence>
<evidence type="ECO:0000256" key="1">
    <source>
        <dbReference type="SAM" id="MobiDB-lite"/>
    </source>
</evidence>
<feature type="region of interest" description="Disordered" evidence="1">
    <location>
        <begin position="1"/>
        <end position="24"/>
    </location>
</feature>
<dbReference type="AlphaFoldDB" id="A0AAD5J8W3"/>
<comment type="caution">
    <text evidence="2">The sequence shown here is derived from an EMBL/GenBank/DDBJ whole genome shotgun (WGS) entry which is preliminary data.</text>
</comment>